<keyword evidence="3" id="KW-1185">Reference proteome</keyword>
<dbReference type="Pfam" id="PF09523">
    <property type="entry name" value="DUF2390"/>
    <property type="match status" value="1"/>
</dbReference>
<dbReference type="RefSeq" id="WP_084313837.1">
    <property type="nucleotide sequence ID" value="NZ_FNIJ01000003.1"/>
</dbReference>
<keyword evidence="1" id="KW-0175">Coiled coil</keyword>
<evidence type="ECO:0000313" key="3">
    <source>
        <dbReference type="Proteomes" id="UP000242957"/>
    </source>
</evidence>
<dbReference type="InterPro" id="IPR012659">
    <property type="entry name" value="CHP02444"/>
</dbReference>
<dbReference type="OrthoDB" id="5795846at2"/>
<dbReference type="NCBIfam" id="TIGR02444">
    <property type="entry name" value="TIGR02444 family protein"/>
    <property type="match status" value="1"/>
</dbReference>
<name>A0A1H0BKM2_9PSED</name>
<organism evidence="2 3">
    <name type="scientific">Pseudomonas jinjuensis</name>
    <dbReference type="NCBI Taxonomy" id="198616"/>
    <lineage>
        <taxon>Bacteria</taxon>
        <taxon>Pseudomonadati</taxon>
        <taxon>Pseudomonadota</taxon>
        <taxon>Gammaproteobacteria</taxon>
        <taxon>Pseudomonadales</taxon>
        <taxon>Pseudomonadaceae</taxon>
        <taxon>Pseudomonas</taxon>
    </lineage>
</organism>
<dbReference type="EMBL" id="FNIJ01000003">
    <property type="protein sequence ID" value="SDN46105.1"/>
    <property type="molecule type" value="Genomic_DNA"/>
</dbReference>
<accession>A0A1H0BKM2</accession>
<evidence type="ECO:0000313" key="2">
    <source>
        <dbReference type="EMBL" id="SDN46105.1"/>
    </source>
</evidence>
<evidence type="ECO:0000256" key="1">
    <source>
        <dbReference type="SAM" id="Coils"/>
    </source>
</evidence>
<feature type="coiled-coil region" evidence="1">
    <location>
        <begin position="81"/>
        <end position="108"/>
    </location>
</feature>
<dbReference type="Proteomes" id="UP000242957">
    <property type="component" value="Unassembled WGS sequence"/>
</dbReference>
<proteinExistence type="predicted"/>
<protein>
    <submittedName>
        <fullName evidence="2">TIGR02444 family protein</fullName>
    </submittedName>
</protein>
<gene>
    <name evidence="2" type="ORF">SAMN05216193_103101</name>
</gene>
<sequence>MTADVWSFALALYARPGVEDACLQLQDAGADVLLLLTGAWLGRAGVDYSEERLGALRAVAAPWQRQVIAPLRALRQSWRTQAQQDEQLAGLREQIKRLELEAEKMALSRLEDVALDWHGDGADDLQRWLEGCAGEAGRQCRVALEELRNAACQDA</sequence>
<dbReference type="AlphaFoldDB" id="A0A1H0BKM2"/>
<reference evidence="3" key="1">
    <citation type="submission" date="2016-10" db="EMBL/GenBank/DDBJ databases">
        <authorList>
            <person name="Varghese N."/>
            <person name="Submissions S."/>
        </authorList>
    </citation>
    <scope>NUCLEOTIDE SEQUENCE [LARGE SCALE GENOMIC DNA]</scope>
    <source>
        <strain evidence="3">JCM 21621</strain>
    </source>
</reference>
<dbReference type="STRING" id="198616.SAMN05216193_103101"/>